<dbReference type="Proteomes" id="UP001489004">
    <property type="component" value="Unassembled WGS sequence"/>
</dbReference>
<dbReference type="Pfam" id="PF01753">
    <property type="entry name" value="zf-MYND"/>
    <property type="match status" value="1"/>
</dbReference>
<sequence>MAVLMQSDAAHLMEAILGGASRWDDTDFGPCAPHVLSLSGGELVAGMATLLSGRGPSPDAVMSLLATLQKVLWVAATAALNATIAQLICCKLAPIANESVSQAQIGWLLAIAKFVCGSTRPGSESRGLLQAVVQSGLLRRLSRLVTRCHANQGLPANFAVLADAVLPKVAGLLPADSPAARWGLSCSVKINRNTATKRATLACLTRLMDALEAECGPVDLTTAAADLERLRMAAPGPGCQNPACLNLAGSCEAKMRLRKCAGCKKARYCGAGCQQAAWKLHKHVCAELQAQLA</sequence>
<name>A0AAW1QQ84_9CHLO</name>
<dbReference type="PROSITE" id="PS50865">
    <property type="entry name" value="ZF_MYND_2"/>
    <property type="match status" value="1"/>
</dbReference>
<reference evidence="6 7" key="1">
    <citation type="journal article" date="2024" name="Nat. Commun.">
        <title>Phylogenomics reveals the evolutionary origins of lichenization in chlorophyte algae.</title>
        <authorList>
            <person name="Puginier C."/>
            <person name="Libourel C."/>
            <person name="Otte J."/>
            <person name="Skaloud P."/>
            <person name="Haon M."/>
            <person name="Grisel S."/>
            <person name="Petersen M."/>
            <person name="Berrin J.G."/>
            <person name="Delaux P.M."/>
            <person name="Dal Grande F."/>
            <person name="Keller J."/>
        </authorList>
    </citation>
    <scope>NUCLEOTIDE SEQUENCE [LARGE SCALE GENOMIC DNA]</scope>
    <source>
        <strain evidence="6 7">SAG 2043</strain>
    </source>
</reference>
<proteinExistence type="predicted"/>
<evidence type="ECO:0000256" key="1">
    <source>
        <dbReference type="ARBA" id="ARBA00022723"/>
    </source>
</evidence>
<evidence type="ECO:0000256" key="3">
    <source>
        <dbReference type="ARBA" id="ARBA00022833"/>
    </source>
</evidence>
<keyword evidence="3" id="KW-0862">Zinc</keyword>
<dbReference type="AlphaFoldDB" id="A0AAW1QQ84"/>
<evidence type="ECO:0000256" key="4">
    <source>
        <dbReference type="PROSITE-ProRule" id="PRU00134"/>
    </source>
</evidence>
<comment type="caution">
    <text evidence="6">The sequence shown here is derived from an EMBL/GenBank/DDBJ whole genome shotgun (WGS) entry which is preliminary data.</text>
</comment>
<evidence type="ECO:0000256" key="2">
    <source>
        <dbReference type="ARBA" id="ARBA00022771"/>
    </source>
</evidence>
<dbReference type="GO" id="GO:0008270">
    <property type="term" value="F:zinc ion binding"/>
    <property type="evidence" value="ECO:0007669"/>
    <property type="project" value="UniProtKB-KW"/>
</dbReference>
<feature type="domain" description="MYND-type" evidence="5">
    <location>
        <begin position="248"/>
        <end position="285"/>
    </location>
</feature>
<dbReference type="EMBL" id="JALJOR010000002">
    <property type="protein sequence ID" value="KAK9823609.1"/>
    <property type="molecule type" value="Genomic_DNA"/>
</dbReference>
<accession>A0AAW1QQ84</accession>
<keyword evidence="7" id="KW-1185">Reference proteome</keyword>
<evidence type="ECO:0000313" key="6">
    <source>
        <dbReference type="EMBL" id="KAK9823609.1"/>
    </source>
</evidence>
<dbReference type="Gene3D" id="6.10.140.2220">
    <property type="match status" value="1"/>
</dbReference>
<evidence type="ECO:0000313" key="7">
    <source>
        <dbReference type="Proteomes" id="UP001489004"/>
    </source>
</evidence>
<organism evidence="6 7">
    <name type="scientific">[Myrmecia] bisecta</name>
    <dbReference type="NCBI Taxonomy" id="41462"/>
    <lineage>
        <taxon>Eukaryota</taxon>
        <taxon>Viridiplantae</taxon>
        <taxon>Chlorophyta</taxon>
        <taxon>core chlorophytes</taxon>
        <taxon>Trebouxiophyceae</taxon>
        <taxon>Trebouxiales</taxon>
        <taxon>Trebouxiaceae</taxon>
        <taxon>Myrmecia</taxon>
    </lineage>
</organism>
<keyword evidence="2 4" id="KW-0863">Zinc-finger</keyword>
<keyword evidence="1" id="KW-0479">Metal-binding</keyword>
<gene>
    <name evidence="6" type="ORF">WJX72_004210</name>
</gene>
<evidence type="ECO:0000259" key="5">
    <source>
        <dbReference type="PROSITE" id="PS50865"/>
    </source>
</evidence>
<protein>
    <recommendedName>
        <fullName evidence="5">MYND-type domain-containing protein</fullName>
    </recommendedName>
</protein>
<dbReference type="SUPFAM" id="SSF144232">
    <property type="entry name" value="HIT/MYND zinc finger-like"/>
    <property type="match status" value="1"/>
</dbReference>
<dbReference type="InterPro" id="IPR002893">
    <property type="entry name" value="Znf_MYND"/>
</dbReference>